<keyword evidence="9 10" id="KW-0131">Cell cycle</keyword>
<dbReference type="InterPro" id="IPR030393">
    <property type="entry name" value="G_ENGB_dom"/>
</dbReference>
<reference evidence="12" key="1">
    <citation type="submission" date="2021-11" db="EMBL/GenBank/DDBJ databases">
        <title>The first genome sequence of unculturable Mycoplasma faucium obtained by de novo assembly of metagenomic reads.</title>
        <authorList>
            <person name="Sabat A.J."/>
            <person name="Bathoorn E."/>
            <person name="Akkerboom V."/>
            <person name="Friedrich A.W."/>
        </authorList>
    </citation>
    <scope>NUCLEOTIDE SEQUENCE [LARGE SCALE GENOMIC DNA]</scope>
    <source>
        <strain evidence="12">UMCG-MFM1</strain>
    </source>
</reference>
<dbReference type="PANTHER" id="PTHR11649:SF13">
    <property type="entry name" value="ENGB-TYPE G DOMAIN-CONTAINING PROTEIN"/>
    <property type="match status" value="1"/>
</dbReference>
<dbReference type="CDD" id="cd01876">
    <property type="entry name" value="YihA_EngB"/>
    <property type="match status" value="1"/>
</dbReference>
<evidence type="ECO:0000256" key="9">
    <source>
        <dbReference type="ARBA" id="ARBA00023306"/>
    </source>
</evidence>
<evidence type="ECO:0000256" key="5">
    <source>
        <dbReference type="ARBA" id="ARBA00022741"/>
    </source>
</evidence>
<dbReference type="PROSITE" id="PS51706">
    <property type="entry name" value="G_ENGB"/>
    <property type="match status" value="1"/>
</dbReference>
<evidence type="ECO:0000256" key="4">
    <source>
        <dbReference type="ARBA" id="ARBA00022723"/>
    </source>
</evidence>
<dbReference type="HAMAP" id="MF_00321">
    <property type="entry name" value="GTPase_EngB"/>
    <property type="match status" value="1"/>
</dbReference>
<evidence type="ECO:0000313" key="13">
    <source>
        <dbReference type="Proteomes" id="UP001622612"/>
    </source>
</evidence>
<dbReference type="Gene3D" id="3.40.50.300">
    <property type="entry name" value="P-loop containing nucleotide triphosphate hydrolases"/>
    <property type="match status" value="1"/>
</dbReference>
<keyword evidence="6" id="KW-0460">Magnesium</keyword>
<protein>
    <recommendedName>
        <fullName evidence="10">Probable GTP-binding protein EngB</fullName>
    </recommendedName>
</protein>
<keyword evidence="5 10" id="KW-0547">Nucleotide-binding</keyword>
<gene>
    <name evidence="12" type="primary">yihA</name>
    <name evidence="10" type="synonym">engB</name>
    <name evidence="12" type="ORF">LQ356_00320</name>
</gene>
<dbReference type="InterPro" id="IPR006073">
    <property type="entry name" value="GTP-bd"/>
</dbReference>
<dbReference type="EMBL" id="CP088155">
    <property type="protein sequence ID" value="WYM97329.1"/>
    <property type="molecule type" value="Genomic_DNA"/>
</dbReference>
<evidence type="ECO:0000256" key="1">
    <source>
        <dbReference type="ARBA" id="ARBA00001946"/>
    </source>
</evidence>
<evidence type="ECO:0000256" key="10">
    <source>
        <dbReference type="HAMAP-Rule" id="MF_00321"/>
    </source>
</evidence>
<evidence type="ECO:0000256" key="8">
    <source>
        <dbReference type="ARBA" id="ARBA00023210"/>
    </source>
</evidence>
<evidence type="ECO:0000256" key="2">
    <source>
        <dbReference type="ARBA" id="ARBA00009638"/>
    </source>
</evidence>
<evidence type="ECO:0000313" key="12">
    <source>
        <dbReference type="EMBL" id="WYM97329.1"/>
    </source>
</evidence>
<dbReference type="InterPro" id="IPR019987">
    <property type="entry name" value="GTP-bd_ribosome_bio_YsxC"/>
</dbReference>
<dbReference type="Pfam" id="PF01926">
    <property type="entry name" value="MMR_HSR1"/>
    <property type="match status" value="1"/>
</dbReference>
<dbReference type="RefSeq" id="WP_405311717.1">
    <property type="nucleotide sequence ID" value="NZ_CP088155.1"/>
</dbReference>
<keyword evidence="13" id="KW-1185">Reference proteome</keyword>
<evidence type="ECO:0000256" key="6">
    <source>
        <dbReference type="ARBA" id="ARBA00022842"/>
    </source>
</evidence>
<keyword evidence="3 10" id="KW-0132">Cell division</keyword>
<comment type="function">
    <text evidence="10">Necessary for normal cell division and for the maintenance of normal septation.</text>
</comment>
<dbReference type="PANTHER" id="PTHR11649">
    <property type="entry name" value="MSS1/TRME-RELATED GTP-BINDING PROTEIN"/>
    <property type="match status" value="1"/>
</dbReference>
<keyword evidence="8 10" id="KW-0717">Septation</keyword>
<dbReference type="NCBIfam" id="TIGR03598">
    <property type="entry name" value="GTPase_YsxC"/>
    <property type="match status" value="1"/>
</dbReference>
<comment type="similarity">
    <text evidence="2 10">Belongs to the TRAFAC class TrmE-Era-EngA-EngB-Septin-like GTPase superfamily. EngB GTPase family.</text>
</comment>
<organism evidence="12 13">
    <name type="scientific">Metamycoplasma faucium</name>
    <dbReference type="NCBI Taxonomy" id="56142"/>
    <lineage>
        <taxon>Bacteria</taxon>
        <taxon>Bacillati</taxon>
        <taxon>Mycoplasmatota</taxon>
        <taxon>Mycoplasmoidales</taxon>
        <taxon>Metamycoplasmataceae</taxon>
        <taxon>Metamycoplasma</taxon>
    </lineage>
</organism>
<proteinExistence type="inferred from homology"/>
<evidence type="ECO:0000256" key="7">
    <source>
        <dbReference type="ARBA" id="ARBA00023134"/>
    </source>
</evidence>
<name>A0ABZ2TLJ8_9BACT</name>
<keyword evidence="7 10" id="KW-0342">GTP-binding</keyword>
<comment type="cofactor">
    <cofactor evidence="1">
        <name>Mg(2+)</name>
        <dbReference type="ChEBI" id="CHEBI:18420"/>
    </cofactor>
</comment>
<accession>A0ABZ2TLJ8</accession>
<keyword evidence="4" id="KW-0479">Metal-binding</keyword>
<feature type="domain" description="EngB-type G" evidence="11">
    <location>
        <begin position="18"/>
        <end position="183"/>
    </location>
</feature>
<evidence type="ECO:0000256" key="3">
    <source>
        <dbReference type="ARBA" id="ARBA00022618"/>
    </source>
</evidence>
<sequence length="183" mass="20833">MWKYIKGATSQETWLNHSGQEIVFWGRSNVGKSSLINALANIKIAKTSQNPGRTKIINYFESDLKKIIVDLPGYGYAKLSKKEQDKISKMIDIYFNNSNIDKHVVLLIDAKVGFMPLDWEMINYINQTNNKLTIVATKVDKASQAQIYKLKSDFMSKFIDGDIFLVSSSKNKGILELKKYLAI</sequence>
<evidence type="ECO:0000259" key="11">
    <source>
        <dbReference type="PROSITE" id="PS51706"/>
    </source>
</evidence>
<dbReference type="InterPro" id="IPR027417">
    <property type="entry name" value="P-loop_NTPase"/>
</dbReference>
<dbReference type="SUPFAM" id="SSF52540">
    <property type="entry name" value="P-loop containing nucleoside triphosphate hydrolases"/>
    <property type="match status" value="1"/>
</dbReference>
<dbReference type="Proteomes" id="UP001622612">
    <property type="component" value="Chromosome"/>
</dbReference>